<name>A0A7Y8GSP1_9BURK</name>
<dbReference type="PANTHER" id="PTHR43463">
    <property type="entry name" value="NICOTINATE-NUCLEOTIDE--DIMETHYLBENZIMIDAZOLE PHOSPHORIBOSYLTRANSFERASE"/>
    <property type="match status" value="1"/>
</dbReference>
<feature type="region of interest" description="Disordered" evidence="10">
    <location>
        <begin position="1"/>
        <end position="28"/>
    </location>
</feature>
<evidence type="ECO:0000256" key="1">
    <source>
        <dbReference type="ARBA" id="ARBA00005049"/>
    </source>
</evidence>
<dbReference type="AlphaFoldDB" id="A0A7Y8GSP1"/>
<comment type="catalytic activity">
    <reaction evidence="9">
        <text>5,6-dimethylbenzimidazole + nicotinate beta-D-ribonucleotide = alpha-ribazole 5'-phosphate + nicotinate + H(+)</text>
        <dbReference type="Rhea" id="RHEA:11196"/>
        <dbReference type="ChEBI" id="CHEBI:15378"/>
        <dbReference type="ChEBI" id="CHEBI:15890"/>
        <dbReference type="ChEBI" id="CHEBI:32544"/>
        <dbReference type="ChEBI" id="CHEBI:57502"/>
        <dbReference type="ChEBI" id="CHEBI:57918"/>
        <dbReference type="EC" id="2.4.2.21"/>
    </reaction>
</comment>
<keyword evidence="7 11" id="KW-0808">Transferase</keyword>
<evidence type="ECO:0000256" key="5">
    <source>
        <dbReference type="ARBA" id="ARBA00022573"/>
    </source>
</evidence>
<dbReference type="InterPro" id="IPR036087">
    <property type="entry name" value="Nict_dMeBzImd_PRibTrfase_sf"/>
</dbReference>
<protein>
    <recommendedName>
        <fullName evidence="4">Nicotinate-nucleotide--dimethylbenzimidazole phosphoribosyltransferase</fullName>
        <ecNumber evidence="3">2.4.2.21</ecNumber>
    </recommendedName>
    <alternativeName>
        <fullName evidence="8">N(1)-alpha-phosphoribosyltransferase</fullName>
    </alternativeName>
</protein>
<evidence type="ECO:0000256" key="7">
    <source>
        <dbReference type="ARBA" id="ARBA00022679"/>
    </source>
</evidence>
<evidence type="ECO:0000256" key="10">
    <source>
        <dbReference type="SAM" id="MobiDB-lite"/>
    </source>
</evidence>
<reference evidence="11 12" key="1">
    <citation type="submission" date="2019-09" db="EMBL/GenBank/DDBJ databases">
        <title>Hydrogenophaga aromatica sp. nov., isolated from a para-xylene-degrading enrichment culture.</title>
        <authorList>
            <person name="Tancsics A."/>
            <person name="Banerjee S."/>
        </authorList>
    </citation>
    <scope>NUCLEOTIDE SEQUENCE [LARGE SCALE GENOMIC DNA]</scope>
    <source>
        <strain evidence="11 12">D2P1</strain>
    </source>
</reference>
<dbReference type="CDD" id="cd02439">
    <property type="entry name" value="DMB-PRT_CobT"/>
    <property type="match status" value="1"/>
</dbReference>
<dbReference type="NCBIfam" id="NF000996">
    <property type="entry name" value="PRK00105.1"/>
    <property type="match status" value="1"/>
</dbReference>
<dbReference type="UniPathway" id="UPA00061">
    <property type="reaction ID" value="UER00516"/>
</dbReference>
<dbReference type="EMBL" id="VYGV01000003">
    <property type="protein sequence ID" value="NWF44151.1"/>
    <property type="molecule type" value="Genomic_DNA"/>
</dbReference>
<dbReference type="Pfam" id="PF02277">
    <property type="entry name" value="DBI_PRT"/>
    <property type="match status" value="1"/>
</dbReference>
<dbReference type="InterPro" id="IPR023195">
    <property type="entry name" value="Nict_dMeBzImd_PRibTrfase_N"/>
</dbReference>
<evidence type="ECO:0000256" key="2">
    <source>
        <dbReference type="ARBA" id="ARBA00007110"/>
    </source>
</evidence>
<evidence type="ECO:0000256" key="8">
    <source>
        <dbReference type="ARBA" id="ARBA00030686"/>
    </source>
</evidence>
<dbReference type="Gene3D" id="3.40.50.10210">
    <property type="match status" value="1"/>
</dbReference>
<feature type="compositionally biased region" description="Basic and acidic residues" evidence="10">
    <location>
        <begin position="1"/>
        <end position="14"/>
    </location>
</feature>
<keyword evidence="5" id="KW-0169">Cobalamin biosynthesis</keyword>
<comment type="caution">
    <text evidence="11">The sequence shown here is derived from an EMBL/GenBank/DDBJ whole genome shotgun (WGS) entry which is preliminary data.</text>
</comment>
<keyword evidence="12" id="KW-1185">Reference proteome</keyword>
<gene>
    <name evidence="11" type="ORF">F3K02_02630</name>
</gene>
<sequence>MDARTETVVEEPRNRASLPEPQWPQVEPTDDAELERYLRQVLRPEHLPEHALGRMETLALQLARIQHASPLIFDQVRLDQPQLLVFAGDHGIADEGVSLSEQGLTRQRVLHMLQGTSLVNSLAEQQGFNLTVVDAGVASHILLPDDAPSQVPLLLRKIGYGTRNMVLGPAMSVPQAIAALNAGMDVVKHLPGNVLALGDVGVANTSCAALLLSRLCGVPLSDACGVGAGPDEVWLKHKLEKLFAAASRHRKAVKPLDALAAMGGFEIAMMAGAMLQAASERRVVLVDGFVAGAAALVARGLVPAVADYLVFAHRSADPGHRLLLIHLQAQPLLDMELRMGQGVGTLLAWPLLQAAQRLLAH</sequence>
<dbReference type="InterPro" id="IPR003200">
    <property type="entry name" value="Nict_dMeBzImd_PRibTrfase"/>
</dbReference>
<dbReference type="EC" id="2.4.2.21" evidence="3"/>
<organism evidence="11 12">
    <name type="scientific">Hydrogenophaga aromaticivorans</name>
    <dbReference type="NCBI Taxonomy" id="2610898"/>
    <lineage>
        <taxon>Bacteria</taxon>
        <taxon>Pseudomonadati</taxon>
        <taxon>Pseudomonadota</taxon>
        <taxon>Betaproteobacteria</taxon>
        <taxon>Burkholderiales</taxon>
        <taxon>Comamonadaceae</taxon>
        <taxon>Hydrogenophaga</taxon>
    </lineage>
</organism>
<evidence type="ECO:0000256" key="9">
    <source>
        <dbReference type="ARBA" id="ARBA00047340"/>
    </source>
</evidence>
<keyword evidence="6 11" id="KW-0328">Glycosyltransferase</keyword>
<dbReference type="SUPFAM" id="SSF52733">
    <property type="entry name" value="Nicotinate mononucleotide:5,6-dimethylbenzimidazole phosphoribosyltransferase (CobT)"/>
    <property type="match status" value="1"/>
</dbReference>
<dbReference type="Proteomes" id="UP000545507">
    <property type="component" value="Unassembled WGS sequence"/>
</dbReference>
<comment type="similarity">
    <text evidence="2">Belongs to the CobT family.</text>
</comment>
<evidence type="ECO:0000313" key="11">
    <source>
        <dbReference type="EMBL" id="NWF44151.1"/>
    </source>
</evidence>
<accession>A0A7Y8GSP1</accession>
<dbReference type="GO" id="GO:0009236">
    <property type="term" value="P:cobalamin biosynthetic process"/>
    <property type="evidence" value="ECO:0007669"/>
    <property type="project" value="UniProtKB-KW"/>
</dbReference>
<proteinExistence type="inferred from homology"/>
<evidence type="ECO:0000313" key="12">
    <source>
        <dbReference type="Proteomes" id="UP000545507"/>
    </source>
</evidence>
<comment type="pathway">
    <text evidence="1">Nucleoside biosynthesis; alpha-ribazole biosynthesis; alpha-ribazole from 5,6-dimethylbenzimidazole: step 1/2.</text>
</comment>
<evidence type="ECO:0000256" key="3">
    <source>
        <dbReference type="ARBA" id="ARBA00011991"/>
    </source>
</evidence>
<dbReference type="Gene3D" id="1.10.1610.10">
    <property type="match status" value="1"/>
</dbReference>
<dbReference type="PANTHER" id="PTHR43463:SF1">
    <property type="entry name" value="NICOTINATE-NUCLEOTIDE--DIMETHYLBENZIMIDAZOLE PHOSPHORIBOSYLTRANSFERASE"/>
    <property type="match status" value="1"/>
</dbReference>
<dbReference type="GO" id="GO:0008939">
    <property type="term" value="F:nicotinate-nucleotide-dimethylbenzimidazole phosphoribosyltransferase activity"/>
    <property type="evidence" value="ECO:0007669"/>
    <property type="project" value="UniProtKB-EC"/>
</dbReference>
<evidence type="ECO:0000256" key="6">
    <source>
        <dbReference type="ARBA" id="ARBA00022676"/>
    </source>
</evidence>
<evidence type="ECO:0000256" key="4">
    <source>
        <dbReference type="ARBA" id="ARBA00015486"/>
    </source>
</evidence>